<evidence type="ECO:0000256" key="3">
    <source>
        <dbReference type="ARBA" id="ARBA00022989"/>
    </source>
</evidence>
<keyword evidence="8" id="KW-1185">Reference proteome</keyword>
<name>B6A9R2_CRYMR</name>
<dbReference type="Proteomes" id="UP000001460">
    <property type="component" value="Unassembled WGS sequence"/>
</dbReference>
<feature type="transmembrane region" description="Helical" evidence="5">
    <location>
        <begin position="328"/>
        <end position="345"/>
    </location>
</feature>
<dbReference type="VEuPathDB" id="CryptoDB:CMU_040220"/>
<proteinExistence type="predicted"/>
<sequence length="415" mass="47121">MFAIIYVGDFMPAIAKSFKLMNRKLSPDWPNTLKQVIEMLYYLLSCREGAIILSCIIFFILCSPKNVTHIRYFSWMSIVAMGITMILIGAKAYRIAINSSFDNFSPKWFNFSFEGISNALGLGNLLLFIFFCHFNIIEVGRQMKDPSKLKNFVIVSLIMIYAVTCNFTIALAGYIAFGEDVKPNILVNFPTNDNEATIIRICLTISIFILIPLSVYPMIASFINIFSKDYTLQSKNISQSKNITSWSNSELQNFCDFDSYTSQLNDNISSCMEIRYIELNTNIESNREQHYSQITEEENSTSMLEQPYAPNVTISVSASAPRFTKTKIFRIICLFFLLSFGAFIATRLSSVAVLTEVIGGTIDAIFILCLPAYISYVTKINEPHIIVIFLILQWICSTFKAIMNFFSSHHNQPSS</sequence>
<dbReference type="EMBL" id="DS989726">
    <property type="protein sequence ID" value="EEA04953.1"/>
    <property type="molecule type" value="Genomic_DNA"/>
</dbReference>
<feature type="transmembrane region" description="Helical" evidence="5">
    <location>
        <begin position="39"/>
        <end position="61"/>
    </location>
</feature>
<evidence type="ECO:0000313" key="7">
    <source>
        <dbReference type="EMBL" id="EEA04953.1"/>
    </source>
</evidence>
<dbReference type="AlphaFoldDB" id="B6A9R2"/>
<protein>
    <recommendedName>
        <fullName evidence="6">Amino acid transporter transmembrane domain-containing protein</fullName>
    </recommendedName>
</protein>
<feature type="transmembrane region" description="Helical" evidence="5">
    <location>
        <begin position="197"/>
        <end position="226"/>
    </location>
</feature>
<evidence type="ECO:0000256" key="5">
    <source>
        <dbReference type="SAM" id="Phobius"/>
    </source>
</evidence>
<dbReference type="InterPro" id="IPR013057">
    <property type="entry name" value="AA_transpt_TM"/>
</dbReference>
<feature type="transmembrane region" description="Helical" evidence="5">
    <location>
        <begin position="152"/>
        <end position="177"/>
    </location>
</feature>
<dbReference type="RefSeq" id="XP_002139302.1">
    <property type="nucleotide sequence ID" value="XM_002139266.1"/>
</dbReference>
<reference evidence="7" key="1">
    <citation type="submission" date="2008-06" db="EMBL/GenBank/DDBJ databases">
        <authorList>
            <person name="Lorenzi H."/>
            <person name="Inman J."/>
            <person name="Miller J."/>
            <person name="Schobel S."/>
            <person name="Amedeo P."/>
            <person name="Caler E.V."/>
            <person name="da Silva J."/>
        </authorList>
    </citation>
    <scope>NUCLEOTIDE SEQUENCE [LARGE SCALE GENOMIC DNA]</scope>
    <source>
        <strain evidence="7">RN66</strain>
    </source>
</reference>
<feature type="domain" description="Amino acid transporter transmembrane" evidence="6">
    <location>
        <begin position="44"/>
        <end position="407"/>
    </location>
</feature>
<accession>B6A9R2</accession>
<feature type="transmembrane region" description="Helical" evidence="5">
    <location>
        <begin position="116"/>
        <end position="140"/>
    </location>
</feature>
<organism evidence="7 8">
    <name type="scientific">Cryptosporidium muris (strain RN66)</name>
    <dbReference type="NCBI Taxonomy" id="441375"/>
    <lineage>
        <taxon>Eukaryota</taxon>
        <taxon>Sar</taxon>
        <taxon>Alveolata</taxon>
        <taxon>Apicomplexa</taxon>
        <taxon>Conoidasida</taxon>
        <taxon>Coccidia</taxon>
        <taxon>Eucoccidiorida</taxon>
        <taxon>Eimeriorina</taxon>
        <taxon>Cryptosporidiidae</taxon>
        <taxon>Cryptosporidium</taxon>
    </lineage>
</organism>
<dbReference type="PANTHER" id="PTHR22950">
    <property type="entry name" value="AMINO ACID TRANSPORTER"/>
    <property type="match status" value="1"/>
</dbReference>
<evidence type="ECO:0000313" key="8">
    <source>
        <dbReference type="Proteomes" id="UP000001460"/>
    </source>
</evidence>
<comment type="subcellular location">
    <subcellularLocation>
        <location evidence="1">Membrane</location>
        <topology evidence="1">Multi-pass membrane protein</topology>
    </subcellularLocation>
</comment>
<dbReference type="OrthoDB" id="28208at2759"/>
<keyword evidence="2 5" id="KW-0812">Transmembrane</keyword>
<keyword evidence="4 5" id="KW-0472">Membrane</keyword>
<feature type="transmembrane region" description="Helical" evidence="5">
    <location>
        <begin position="385"/>
        <end position="406"/>
    </location>
</feature>
<dbReference type="GeneID" id="6994591"/>
<dbReference type="GO" id="GO:0016020">
    <property type="term" value="C:membrane"/>
    <property type="evidence" value="ECO:0007669"/>
    <property type="project" value="UniProtKB-SubCell"/>
</dbReference>
<evidence type="ECO:0000256" key="2">
    <source>
        <dbReference type="ARBA" id="ARBA00022692"/>
    </source>
</evidence>
<evidence type="ECO:0000259" key="6">
    <source>
        <dbReference type="Pfam" id="PF01490"/>
    </source>
</evidence>
<feature type="transmembrane region" description="Helical" evidence="5">
    <location>
        <begin position="73"/>
        <end position="96"/>
    </location>
</feature>
<feature type="transmembrane region" description="Helical" evidence="5">
    <location>
        <begin position="351"/>
        <end position="373"/>
    </location>
</feature>
<dbReference type="GO" id="GO:0015179">
    <property type="term" value="F:L-amino acid transmembrane transporter activity"/>
    <property type="evidence" value="ECO:0007669"/>
    <property type="project" value="TreeGrafter"/>
</dbReference>
<dbReference type="Pfam" id="PF01490">
    <property type="entry name" value="Aa_trans"/>
    <property type="match status" value="1"/>
</dbReference>
<dbReference type="STRING" id="441375.B6A9R2"/>
<evidence type="ECO:0000256" key="1">
    <source>
        <dbReference type="ARBA" id="ARBA00004141"/>
    </source>
</evidence>
<evidence type="ECO:0000256" key="4">
    <source>
        <dbReference type="ARBA" id="ARBA00023136"/>
    </source>
</evidence>
<keyword evidence="3 5" id="KW-1133">Transmembrane helix</keyword>
<gene>
    <name evidence="7" type="ORF">CMU_040220</name>
</gene>